<dbReference type="InterPro" id="IPR000432">
    <property type="entry name" value="DNA_mismatch_repair_MutS_C"/>
</dbReference>
<reference evidence="5 6" key="1">
    <citation type="submission" date="2018-05" db="EMBL/GenBank/DDBJ databases">
        <title>Genomic Encyclopedia of Type Strains, Phase IV (KMG-IV): sequencing the most valuable type-strain genomes for metagenomic binning, comparative biology and taxonomic classification.</title>
        <authorList>
            <person name="Goeker M."/>
        </authorList>
    </citation>
    <scope>NUCLEOTIDE SEQUENCE [LARGE SCALE GENOMIC DNA]</scope>
    <source>
        <strain evidence="5 6">DSM 24906</strain>
    </source>
</reference>
<gene>
    <name evidence="5" type="ORF">C7380_104161</name>
</gene>
<keyword evidence="3" id="KW-0238">DNA-binding</keyword>
<dbReference type="Proteomes" id="UP000245921">
    <property type="component" value="Unassembled WGS sequence"/>
</dbReference>
<dbReference type="GO" id="GO:0030983">
    <property type="term" value="F:mismatched DNA binding"/>
    <property type="evidence" value="ECO:0007669"/>
    <property type="project" value="InterPro"/>
</dbReference>
<dbReference type="GO" id="GO:0006298">
    <property type="term" value="P:mismatch repair"/>
    <property type="evidence" value="ECO:0007669"/>
    <property type="project" value="InterPro"/>
</dbReference>
<dbReference type="SMART" id="SM00534">
    <property type="entry name" value="MUTSac"/>
    <property type="match status" value="1"/>
</dbReference>
<evidence type="ECO:0000313" key="5">
    <source>
        <dbReference type="EMBL" id="PWJ95742.1"/>
    </source>
</evidence>
<evidence type="ECO:0000256" key="2">
    <source>
        <dbReference type="ARBA" id="ARBA00022840"/>
    </source>
</evidence>
<dbReference type="InterPro" id="IPR045076">
    <property type="entry name" value="MutS"/>
</dbReference>
<feature type="domain" description="DNA mismatch repair proteins mutS family" evidence="4">
    <location>
        <begin position="260"/>
        <end position="456"/>
    </location>
</feature>
<dbReference type="RefSeq" id="WP_109604265.1">
    <property type="nucleotide sequence ID" value="NZ_JAMHJO010000008.1"/>
</dbReference>
<proteinExistence type="predicted"/>
<evidence type="ECO:0000259" key="4">
    <source>
        <dbReference type="SMART" id="SM00534"/>
    </source>
</evidence>
<dbReference type="AlphaFoldDB" id="A0AA45HJF4"/>
<comment type="caution">
    <text evidence="5">The sequence shown here is derived from an EMBL/GenBank/DDBJ whole genome shotgun (WGS) entry which is preliminary data.</text>
</comment>
<evidence type="ECO:0000313" key="6">
    <source>
        <dbReference type="Proteomes" id="UP000245921"/>
    </source>
</evidence>
<keyword evidence="1" id="KW-0547">Nucleotide-binding</keyword>
<dbReference type="SUPFAM" id="SSF48334">
    <property type="entry name" value="DNA repair protein MutS, domain III"/>
    <property type="match status" value="1"/>
</dbReference>
<dbReference type="GO" id="GO:0140664">
    <property type="term" value="F:ATP-dependent DNA damage sensor activity"/>
    <property type="evidence" value="ECO:0007669"/>
    <property type="project" value="InterPro"/>
</dbReference>
<protein>
    <submittedName>
        <fullName evidence="5">MutS-like protein</fullName>
    </submittedName>
</protein>
<dbReference type="Pfam" id="PF00488">
    <property type="entry name" value="MutS_V"/>
    <property type="match status" value="1"/>
</dbReference>
<dbReference type="SUPFAM" id="SSF52540">
    <property type="entry name" value="P-loop containing nucleoside triphosphate hydrolases"/>
    <property type="match status" value="1"/>
</dbReference>
<evidence type="ECO:0000256" key="3">
    <source>
        <dbReference type="ARBA" id="ARBA00023125"/>
    </source>
</evidence>
<keyword evidence="6" id="KW-1185">Reference proteome</keyword>
<evidence type="ECO:0000256" key="1">
    <source>
        <dbReference type="ARBA" id="ARBA00022741"/>
    </source>
</evidence>
<accession>A0AA45HJF4</accession>
<dbReference type="PANTHER" id="PTHR11361">
    <property type="entry name" value="DNA MISMATCH REPAIR PROTEIN MUTS FAMILY MEMBER"/>
    <property type="match status" value="1"/>
</dbReference>
<dbReference type="InterPro" id="IPR036187">
    <property type="entry name" value="DNA_mismatch_repair_MutS_sf"/>
</dbReference>
<dbReference type="EMBL" id="QGGI01000004">
    <property type="protein sequence ID" value="PWJ95742.1"/>
    <property type="molecule type" value="Genomic_DNA"/>
</dbReference>
<dbReference type="PANTHER" id="PTHR11361:SF14">
    <property type="entry name" value="DNA MISMATCH REPAIR PROTEIN MUTS, TYPE 2"/>
    <property type="match status" value="1"/>
</dbReference>
<sequence>MYKNKEINFILKDMNLYSPIGCKYIEKLKFMTNIEDIENEYERIEIMRNYIKNINLINPLKVSLSHIKDIENTIYKLSDSNLFFNDIELFEIKNFCIYCEEIYNLKIDSIENLFPKSTKNLINLLDPEKYGLNSFYIYNSYSEDLKELRKKKKIFQIEGKENEEAYLNLLYEESKLEDLIRKKLTDIIRKDFKILKENFEKISYLDYLIAKTELIEKKKFVRPRYSKNNTVYKGLFNPRVLDILKNKNKNYQSIDVNINHKLNIIMGANMTGKTVFLKSLAISQYLFQYGFYVPAENACLDVYDDIVINIGDSQNIEKGLSSYASEILKINEALKRLKKGEKLFIIFDEFARTTNPEEGVAIINGTLKTFYNYNCTFFLSTHYSGINYENVDLFTVKGLKKDILNLELKANEIEKYIDYSILKIEDEKMVSKDAINIAKILGVDEELIFNSIESLE</sequence>
<organism evidence="5 6">
    <name type="scientific">Oceanotoga teriensis</name>
    <dbReference type="NCBI Taxonomy" id="515440"/>
    <lineage>
        <taxon>Bacteria</taxon>
        <taxon>Thermotogati</taxon>
        <taxon>Thermotogota</taxon>
        <taxon>Thermotogae</taxon>
        <taxon>Petrotogales</taxon>
        <taxon>Petrotogaceae</taxon>
        <taxon>Oceanotoga</taxon>
    </lineage>
</organism>
<keyword evidence="2" id="KW-0067">ATP-binding</keyword>
<dbReference type="InterPro" id="IPR027417">
    <property type="entry name" value="P-loop_NTPase"/>
</dbReference>
<dbReference type="Gene3D" id="3.40.50.300">
    <property type="entry name" value="P-loop containing nucleotide triphosphate hydrolases"/>
    <property type="match status" value="1"/>
</dbReference>
<name>A0AA45HJF4_9BACT</name>
<dbReference type="GO" id="GO:0005524">
    <property type="term" value="F:ATP binding"/>
    <property type="evidence" value="ECO:0007669"/>
    <property type="project" value="UniProtKB-KW"/>
</dbReference>